<gene>
    <name evidence="2" type="ORF">NE237_009946</name>
</gene>
<feature type="region of interest" description="Disordered" evidence="1">
    <location>
        <begin position="98"/>
        <end position="149"/>
    </location>
</feature>
<reference evidence="2" key="1">
    <citation type="journal article" date="2023" name="Plant J.">
        <title>The genome of the king protea, Protea cynaroides.</title>
        <authorList>
            <person name="Chang J."/>
            <person name="Duong T.A."/>
            <person name="Schoeman C."/>
            <person name="Ma X."/>
            <person name="Roodt D."/>
            <person name="Barker N."/>
            <person name="Li Z."/>
            <person name="Van de Peer Y."/>
            <person name="Mizrachi E."/>
        </authorList>
    </citation>
    <scope>NUCLEOTIDE SEQUENCE</scope>
    <source>
        <tissue evidence="2">Young leaves</tissue>
    </source>
</reference>
<evidence type="ECO:0000313" key="2">
    <source>
        <dbReference type="EMBL" id="KAJ4979166.1"/>
    </source>
</evidence>
<evidence type="ECO:0000313" key="3">
    <source>
        <dbReference type="Proteomes" id="UP001141806"/>
    </source>
</evidence>
<protein>
    <submittedName>
        <fullName evidence="2">Uncharacterized protein</fullName>
    </submittedName>
</protein>
<dbReference type="AlphaFoldDB" id="A0A9Q0KYT2"/>
<dbReference type="EMBL" id="JAMYWD010000002">
    <property type="protein sequence ID" value="KAJ4979166.1"/>
    <property type="molecule type" value="Genomic_DNA"/>
</dbReference>
<organism evidence="2 3">
    <name type="scientific">Protea cynaroides</name>
    <dbReference type="NCBI Taxonomy" id="273540"/>
    <lineage>
        <taxon>Eukaryota</taxon>
        <taxon>Viridiplantae</taxon>
        <taxon>Streptophyta</taxon>
        <taxon>Embryophyta</taxon>
        <taxon>Tracheophyta</taxon>
        <taxon>Spermatophyta</taxon>
        <taxon>Magnoliopsida</taxon>
        <taxon>Proteales</taxon>
        <taxon>Proteaceae</taxon>
        <taxon>Protea</taxon>
    </lineage>
</organism>
<accession>A0A9Q0KYT2</accession>
<comment type="caution">
    <text evidence="2">The sequence shown here is derived from an EMBL/GenBank/DDBJ whole genome shotgun (WGS) entry which is preliminary data.</text>
</comment>
<proteinExistence type="predicted"/>
<feature type="region of interest" description="Disordered" evidence="1">
    <location>
        <begin position="38"/>
        <end position="77"/>
    </location>
</feature>
<evidence type="ECO:0000256" key="1">
    <source>
        <dbReference type="SAM" id="MobiDB-lite"/>
    </source>
</evidence>
<name>A0A9Q0KYT2_9MAGN</name>
<keyword evidence="3" id="KW-1185">Reference proteome</keyword>
<sequence length="149" mass="16391">MMVYSYFWFIQGCDTTYDFVFFDGRGLIHYHDVYDEPTEAKTDEGDDSKELGSVVKPKYEFSKPSKRKGKEIADPNAIKKSKIMPNVSSNKGIIIGSSSPLTASHVPSMKSPPALPGTGEGMREQSEDVAKVTMEADSVLLSPDLLAHP</sequence>
<feature type="compositionally biased region" description="Basic and acidic residues" evidence="1">
    <location>
        <begin position="121"/>
        <end position="130"/>
    </location>
</feature>
<dbReference type="Proteomes" id="UP001141806">
    <property type="component" value="Unassembled WGS sequence"/>
</dbReference>